<sequence length="332" mass="35797">MSGASLLEVQSLTTILPAARGQLTALRDVSFSLQEGEILGLVGESGSGKSVTLKSLLQLLPADSQIQGNICWRGTPVSNKGTQSVRSLRGRHIAMIFQEPMSALNPVLTVGCQIDESLRAHTALNRRQRLKRTVELLDMVGIPAASARINDYPHQFSGGMRQRVMIAIALAGEPELLLADEPTTALDVTIQEQILKLLLQLRTELGMSIIFVTHDLAVVAQLCDRVSVMYAGTVVETGPVDTVLHQPLHPYTQGLLASIPQEGTERTPLETIEGTPPSLKGMPEGCPFAPRCTYATGQCHEHRPSLVAASTGHHIACYHPLTSRLTGVCHES</sequence>
<evidence type="ECO:0000313" key="11">
    <source>
        <dbReference type="EMBL" id="ROG98102.1"/>
    </source>
</evidence>
<evidence type="ECO:0000256" key="8">
    <source>
        <dbReference type="ARBA" id="ARBA00038852"/>
    </source>
</evidence>
<feature type="domain" description="ABC transporter" evidence="10">
    <location>
        <begin position="7"/>
        <end position="256"/>
    </location>
</feature>
<keyword evidence="7" id="KW-0472">Membrane</keyword>
<evidence type="ECO:0000256" key="5">
    <source>
        <dbReference type="ARBA" id="ARBA00022741"/>
    </source>
</evidence>
<evidence type="ECO:0000313" key="12">
    <source>
        <dbReference type="Proteomes" id="UP000283322"/>
    </source>
</evidence>
<dbReference type="GO" id="GO:0016887">
    <property type="term" value="F:ATP hydrolysis activity"/>
    <property type="evidence" value="ECO:0007669"/>
    <property type="project" value="InterPro"/>
</dbReference>
<evidence type="ECO:0000256" key="3">
    <source>
        <dbReference type="ARBA" id="ARBA00022448"/>
    </source>
</evidence>
<dbReference type="GO" id="GO:0005886">
    <property type="term" value="C:plasma membrane"/>
    <property type="evidence" value="ECO:0007669"/>
    <property type="project" value="UniProtKB-SubCell"/>
</dbReference>
<keyword evidence="6 11" id="KW-0067">ATP-binding</keyword>
<organism evidence="11 12">
    <name type="scientific">Klebsiella pneumoniae</name>
    <dbReference type="NCBI Taxonomy" id="573"/>
    <lineage>
        <taxon>Bacteria</taxon>
        <taxon>Pseudomonadati</taxon>
        <taxon>Pseudomonadota</taxon>
        <taxon>Gammaproteobacteria</taxon>
        <taxon>Enterobacterales</taxon>
        <taxon>Enterobacteriaceae</taxon>
        <taxon>Klebsiella/Raoultella group</taxon>
        <taxon>Klebsiella</taxon>
        <taxon>Klebsiella pneumoniae complex</taxon>
    </lineage>
</organism>
<dbReference type="Pfam" id="PF00005">
    <property type="entry name" value="ABC_tran"/>
    <property type="match status" value="1"/>
</dbReference>
<reference evidence="11 12" key="1">
    <citation type="submission" date="2018-10" db="EMBL/GenBank/DDBJ databases">
        <authorList>
            <person name="Vanduin D."/>
            <person name="Fouts D."/>
            <person name="Wright M."/>
            <person name="Sutton G."/>
            <person name="Nguyen K."/>
            <person name="Kreiswirth B."/>
            <person name="Chen L."/>
            <person name="Rojas L."/>
            <person name="Hujer A."/>
            <person name="Hujer K."/>
            <person name="Bonomo R."/>
            <person name="Adams M."/>
        </authorList>
    </citation>
    <scope>NUCLEOTIDE SEQUENCE [LARGE SCALE GENOMIC DNA]</scope>
    <source>
        <strain evidence="11 12">CRK0165</strain>
    </source>
</reference>
<dbReference type="Pfam" id="PF08352">
    <property type="entry name" value="oligo_HPY"/>
    <property type="match status" value="1"/>
</dbReference>
<dbReference type="InterPro" id="IPR003593">
    <property type="entry name" value="AAA+_ATPase"/>
</dbReference>
<gene>
    <name evidence="11" type="ORF">BL124_00011415</name>
</gene>
<dbReference type="AlphaFoldDB" id="A0A422ZW25"/>
<evidence type="ECO:0000256" key="1">
    <source>
        <dbReference type="ARBA" id="ARBA00004417"/>
    </source>
</evidence>
<dbReference type="Proteomes" id="UP000283322">
    <property type="component" value="Unassembled WGS sequence"/>
</dbReference>
<evidence type="ECO:0000256" key="6">
    <source>
        <dbReference type="ARBA" id="ARBA00022840"/>
    </source>
</evidence>
<comment type="subcellular location">
    <subcellularLocation>
        <location evidence="1">Cell inner membrane</location>
        <topology evidence="1">Peripheral membrane protein</topology>
    </subcellularLocation>
</comment>
<evidence type="ECO:0000256" key="4">
    <source>
        <dbReference type="ARBA" id="ARBA00022475"/>
    </source>
</evidence>
<dbReference type="CDD" id="cd03257">
    <property type="entry name" value="ABC_NikE_OppD_transporters"/>
    <property type="match status" value="1"/>
</dbReference>
<dbReference type="SUPFAM" id="SSF52540">
    <property type="entry name" value="P-loop containing nucleoside triphosphate hydrolases"/>
    <property type="match status" value="1"/>
</dbReference>
<comment type="catalytic activity">
    <reaction evidence="9">
        <text>a dipeptide(out) + ATP + H2O = a dipeptide(in) + ADP + phosphate + H(+)</text>
        <dbReference type="Rhea" id="RHEA:23120"/>
        <dbReference type="ChEBI" id="CHEBI:15377"/>
        <dbReference type="ChEBI" id="CHEBI:15378"/>
        <dbReference type="ChEBI" id="CHEBI:30616"/>
        <dbReference type="ChEBI" id="CHEBI:43474"/>
        <dbReference type="ChEBI" id="CHEBI:90799"/>
        <dbReference type="ChEBI" id="CHEBI:456216"/>
        <dbReference type="EC" id="7.4.2.9"/>
    </reaction>
</comment>
<dbReference type="InterPro" id="IPR027417">
    <property type="entry name" value="P-loop_NTPase"/>
</dbReference>
<keyword evidence="3" id="KW-0813">Transport</keyword>
<evidence type="ECO:0000259" key="10">
    <source>
        <dbReference type="PROSITE" id="PS50893"/>
    </source>
</evidence>
<dbReference type="Gene3D" id="3.40.50.300">
    <property type="entry name" value="P-loop containing nucleotide triphosphate hydrolases"/>
    <property type="match status" value="1"/>
</dbReference>
<comment type="caution">
    <text evidence="11">The sequence shown here is derived from an EMBL/GenBank/DDBJ whole genome shotgun (WGS) entry which is preliminary data.</text>
</comment>
<dbReference type="PANTHER" id="PTHR43297:SF2">
    <property type="entry name" value="DIPEPTIDE TRANSPORT ATP-BINDING PROTEIN DPPD"/>
    <property type="match status" value="1"/>
</dbReference>
<dbReference type="NCBIfam" id="TIGR01727">
    <property type="entry name" value="oligo_HPY"/>
    <property type="match status" value="1"/>
</dbReference>
<dbReference type="GO" id="GO:0005524">
    <property type="term" value="F:ATP binding"/>
    <property type="evidence" value="ECO:0007669"/>
    <property type="project" value="UniProtKB-KW"/>
</dbReference>
<keyword evidence="5" id="KW-0547">Nucleotide-binding</keyword>
<accession>A0A422ZW25</accession>
<protein>
    <recommendedName>
        <fullName evidence="8">ABC-type dipeptide transporter</fullName>
        <ecNumber evidence="8">7.4.2.9</ecNumber>
    </recommendedName>
</protein>
<evidence type="ECO:0000256" key="9">
    <source>
        <dbReference type="ARBA" id="ARBA00047356"/>
    </source>
</evidence>
<dbReference type="InterPro" id="IPR050388">
    <property type="entry name" value="ABC_Ni/Peptide_Import"/>
</dbReference>
<dbReference type="InterPro" id="IPR017871">
    <property type="entry name" value="ABC_transporter-like_CS"/>
</dbReference>
<dbReference type="EMBL" id="MPYG04000083">
    <property type="protein sequence ID" value="ROG98102.1"/>
    <property type="molecule type" value="Genomic_DNA"/>
</dbReference>
<dbReference type="PROSITE" id="PS00211">
    <property type="entry name" value="ABC_TRANSPORTER_1"/>
    <property type="match status" value="1"/>
</dbReference>
<dbReference type="FunFam" id="3.40.50.300:FF:000016">
    <property type="entry name" value="Oligopeptide ABC transporter ATP-binding component"/>
    <property type="match status" value="1"/>
</dbReference>
<dbReference type="InterPro" id="IPR003439">
    <property type="entry name" value="ABC_transporter-like_ATP-bd"/>
</dbReference>
<dbReference type="PROSITE" id="PS50893">
    <property type="entry name" value="ABC_TRANSPORTER_2"/>
    <property type="match status" value="1"/>
</dbReference>
<comment type="similarity">
    <text evidence="2">Belongs to the ABC transporter superfamily.</text>
</comment>
<dbReference type="SMART" id="SM00382">
    <property type="entry name" value="AAA"/>
    <property type="match status" value="1"/>
</dbReference>
<name>A0A422ZW25_KLEPN</name>
<dbReference type="GO" id="GO:0015833">
    <property type="term" value="P:peptide transport"/>
    <property type="evidence" value="ECO:0007669"/>
    <property type="project" value="InterPro"/>
</dbReference>
<evidence type="ECO:0000256" key="2">
    <source>
        <dbReference type="ARBA" id="ARBA00005417"/>
    </source>
</evidence>
<dbReference type="EC" id="7.4.2.9" evidence="8"/>
<dbReference type="RefSeq" id="WP_104468020.1">
    <property type="nucleotide sequence ID" value="NZ_CAAHCK010000062.1"/>
</dbReference>
<dbReference type="InterPro" id="IPR013563">
    <property type="entry name" value="Oligopep_ABC_C"/>
</dbReference>
<dbReference type="GO" id="GO:0055085">
    <property type="term" value="P:transmembrane transport"/>
    <property type="evidence" value="ECO:0007669"/>
    <property type="project" value="UniProtKB-ARBA"/>
</dbReference>
<keyword evidence="4" id="KW-1003">Cell membrane</keyword>
<proteinExistence type="inferred from homology"/>
<dbReference type="PANTHER" id="PTHR43297">
    <property type="entry name" value="OLIGOPEPTIDE TRANSPORT ATP-BINDING PROTEIN APPD"/>
    <property type="match status" value="1"/>
</dbReference>
<evidence type="ECO:0000256" key="7">
    <source>
        <dbReference type="ARBA" id="ARBA00023136"/>
    </source>
</evidence>